<dbReference type="InterPro" id="IPR017871">
    <property type="entry name" value="ABC_transporter-like_CS"/>
</dbReference>
<protein>
    <submittedName>
        <fullName evidence="12">ATP-binding cassette domain-containing protein</fullName>
    </submittedName>
</protein>
<evidence type="ECO:0000256" key="4">
    <source>
        <dbReference type="ARBA" id="ARBA00022475"/>
    </source>
</evidence>
<evidence type="ECO:0000313" key="13">
    <source>
        <dbReference type="Proteomes" id="UP001208041"/>
    </source>
</evidence>
<evidence type="ECO:0000256" key="7">
    <source>
        <dbReference type="ARBA" id="ARBA00022840"/>
    </source>
</evidence>
<accession>A0AAE3LPY1</accession>
<dbReference type="RefSeq" id="WP_263951801.1">
    <property type="nucleotide sequence ID" value="NZ_JAOYFC010000001.1"/>
</dbReference>
<gene>
    <name evidence="12" type="ORF">OH136_00275</name>
</gene>
<dbReference type="SUPFAM" id="SSF52540">
    <property type="entry name" value="P-loop containing nucleoside triphosphate hydrolases"/>
    <property type="match status" value="1"/>
</dbReference>
<dbReference type="InterPro" id="IPR051535">
    <property type="entry name" value="Siderophore_ABC-ATPase"/>
</dbReference>
<comment type="caution">
    <text evidence="12">The sequence shown here is derived from an EMBL/GenBank/DDBJ whole genome shotgun (WGS) entry which is preliminary data.</text>
</comment>
<keyword evidence="3" id="KW-0813">Transport</keyword>
<evidence type="ECO:0000256" key="5">
    <source>
        <dbReference type="ARBA" id="ARBA00022496"/>
    </source>
</evidence>
<evidence type="ECO:0000256" key="1">
    <source>
        <dbReference type="ARBA" id="ARBA00004202"/>
    </source>
</evidence>
<evidence type="ECO:0000256" key="10">
    <source>
        <dbReference type="ARBA" id="ARBA00023136"/>
    </source>
</evidence>
<dbReference type="PROSITE" id="PS50893">
    <property type="entry name" value="ABC_TRANSPORTER_2"/>
    <property type="match status" value="1"/>
</dbReference>
<proteinExistence type="inferred from homology"/>
<name>A0AAE3LPY1_9RHOB</name>
<dbReference type="FunFam" id="3.40.50.300:FF:000134">
    <property type="entry name" value="Iron-enterobactin ABC transporter ATP-binding protein"/>
    <property type="match status" value="1"/>
</dbReference>
<keyword evidence="9" id="KW-0406">Ion transport</keyword>
<keyword evidence="10" id="KW-0472">Membrane</keyword>
<dbReference type="SMART" id="SM00382">
    <property type="entry name" value="AAA"/>
    <property type="match status" value="1"/>
</dbReference>
<dbReference type="Gene3D" id="3.40.50.300">
    <property type="entry name" value="P-loop containing nucleotide triphosphate hydrolases"/>
    <property type="match status" value="1"/>
</dbReference>
<keyword evidence="8" id="KW-0408">Iron</keyword>
<dbReference type="CDD" id="cd03214">
    <property type="entry name" value="ABC_Iron-Siderophores_B12_Hemin"/>
    <property type="match status" value="1"/>
</dbReference>
<dbReference type="GO" id="GO:0005524">
    <property type="term" value="F:ATP binding"/>
    <property type="evidence" value="ECO:0007669"/>
    <property type="project" value="UniProtKB-KW"/>
</dbReference>
<dbReference type="AlphaFoldDB" id="A0AAE3LPY1"/>
<dbReference type="PANTHER" id="PTHR42771:SF3">
    <property type="entry name" value="PETROBACTIN IMPORT ATP-BINDING PROTEIN YCLP"/>
    <property type="match status" value="1"/>
</dbReference>
<evidence type="ECO:0000256" key="2">
    <source>
        <dbReference type="ARBA" id="ARBA00005417"/>
    </source>
</evidence>
<dbReference type="PROSITE" id="PS00211">
    <property type="entry name" value="ABC_TRANSPORTER_1"/>
    <property type="match status" value="1"/>
</dbReference>
<dbReference type="Proteomes" id="UP001208041">
    <property type="component" value="Unassembled WGS sequence"/>
</dbReference>
<evidence type="ECO:0000256" key="9">
    <source>
        <dbReference type="ARBA" id="ARBA00023065"/>
    </source>
</evidence>
<dbReference type="InterPro" id="IPR003439">
    <property type="entry name" value="ABC_transporter-like_ATP-bd"/>
</dbReference>
<comment type="similarity">
    <text evidence="2">Belongs to the ABC transporter superfamily.</text>
</comment>
<sequence length="250" mass="27181">MIEVRNLAVAFDGTKILRNMTLSLPKGKLTGIVGPNGAGKSTLLTAMGRLTPIHSGEILFDGFPIGDIATASLAKRLSIFRQSTPITPRLSVRDLISFGRYPHTQGRPTGADLLIIEQAIARLDLSEFADRYLDTLSGGQRQRALLGMVLAQTGDVVLLDEPLNNLDITHARTVMRVAREEIEMGRTVAIVLHDLSIAANHCDHVIALKDGQLHSSGKPEYVLTNEGLSDLYNTKVDVAEIEGRRVILTV</sequence>
<dbReference type="GO" id="GO:0016887">
    <property type="term" value="F:ATP hydrolysis activity"/>
    <property type="evidence" value="ECO:0007669"/>
    <property type="project" value="InterPro"/>
</dbReference>
<keyword evidence="7 12" id="KW-0067">ATP-binding</keyword>
<dbReference type="Pfam" id="PF00005">
    <property type="entry name" value="ABC_tran"/>
    <property type="match status" value="1"/>
</dbReference>
<evidence type="ECO:0000256" key="8">
    <source>
        <dbReference type="ARBA" id="ARBA00023004"/>
    </source>
</evidence>
<dbReference type="InterPro" id="IPR003593">
    <property type="entry name" value="AAA+_ATPase"/>
</dbReference>
<comment type="subcellular location">
    <subcellularLocation>
        <location evidence="1">Cell membrane</location>
        <topology evidence="1">Peripheral membrane protein</topology>
    </subcellularLocation>
</comment>
<dbReference type="GO" id="GO:0006826">
    <property type="term" value="P:iron ion transport"/>
    <property type="evidence" value="ECO:0007669"/>
    <property type="project" value="UniProtKB-KW"/>
</dbReference>
<evidence type="ECO:0000313" key="12">
    <source>
        <dbReference type="EMBL" id="MCV6822973.1"/>
    </source>
</evidence>
<keyword evidence="4" id="KW-1003">Cell membrane</keyword>
<evidence type="ECO:0000259" key="11">
    <source>
        <dbReference type="PROSITE" id="PS50893"/>
    </source>
</evidence>
<evidence type="ECO:0000256" key="3">
    <source>
        <dbReference type="ARBA" id="ARBA00022448"/>
    </source>
</evidence>
<feature type="domain" description="ABC transporter" evidence="11">
    <location>
        <begin position="2"/>
        <end position="235"/>
    </location>
</feature>
<evidence type="ECO:0000256" key="6">
    <source>
        <dbReference type="ARBA" id="ARBA00022741"/>
    </source>
</evidence>
<dbReference type="InterPro" id="IPR027417">
    <property type="entry name" value="P-loop_NTPase"/>
</dbReference>
<organism evidence="12 13">
    <name type="scientific">Halocynthiibacter halioticoli</name>
    <dbReference type="NCBI Taxonomy" id="2986804"/>
    <lineage>
        <taxon>Bacteria</taxon>
        <taxon>Pseudomonadati</taxon>
        <taxon>Pseudomonadota</taxon>
        <taxon>Alphaproteobacteria</taxon>
        <taxon>Rhodobacterales</taxon>
        <taxon>Paracoccaceae</taxon>
        <taxon>Halocynthiibacter</taxon>
    </lineage>
</organism>
<keyword evidence="6" id="KW-0547">Nucleotide-binding</keyword>
<keyword evidence="13" id="KW-1185">Reference proteome</keyword>
<reference evidence="12" key="1">
    <citation type="submission" date="2022-10" db="EMBL/GenBank/DDBJ databases">
        <authorList>
            <person name="Yue Y."/>
        </authorList>
    </citation>
    <scope>NUCLEOTIDE SEQUENCE</scope>
    <source>
        <strain evidence="12">Z654</strain>
    </source>
</reference>
<dbReference type="PANTHER" id="PTHR42771">
    <property type="entry name" value="IRON(3+)-HYDROXAMATE IMPORT ATP-BINDING PROTEIN FHUC"/>
    <property type="match status" value="1"/>
</dbReference>
<dbReference type="EMBL" id="JAOYFC010000001">
    <property type="protein sequence ID" value="MCV6822973.1"/>
    <property type="molecule type" value="Genomic_DNA"/>
</dbReference>
<keyword evidence="5" id="KW-0410">Iron transport</keyword>
<dbReference type="GO" id="GO:0005886">
    <property type="term" value="C:plasma membrane"/>
    <property type="evidence" value="ECO:0007669"/>
    <property type="project" value="UniProtKB-SubCell"/>
</dbReference>